<dbReference type="SUPFAM" id="SSF53448">
    <property type="entry name" value="Nucleotide-diphospho-sugar transferases"/>
    <property type="match status" value="1"/>
</dbReference>
<dbReference type="PANTHER" id="PTHR22916:SF3">
    <property type="entry name" value="UDP-GLCNAC:BETAGAL BETA-1,3-N-ACETYLGLUCOSAMINYLTRANSFERASE-LIKE PROTEIN 1"/>
    <property type="match status" value="1"/>
</dbReference>
<protein>
    <submittedName>
        <fullName evidence="2">Glycosyltransferase involved in cell wall bisynthesis</fullName>
    </submittedName>
</protein>
<organism evidence="2 3">
    <name type="scientific">Chitinophaga rupis</name>
    <dbReference type="NCBI Taxonomy" id="573321"/>
    <lineage>
        <taxon>Bacteria</taxon>
        <taxon>Pseudomonadati</taxon>
        <taxon>Bacteroidota</taxon>
        <taxon>Chitinophagia</taxon>
        <taxon>Chitinophagales</taxon>
        <taxon>Chitinophagaceae</taxon>
        <taxon>Chitinophaga</taxon>
    </lineage>
</organism>
<dbReference type="RefSeq" id="WP_089909679.1">
    <property type="nucleotide sequence ID" value="NZ_FOBB01000002.1"/>
</dbReference>
<dbReference type="OrthoDB" id="9815829at2"/>
<accession>A0A1H7QRT2</accession>
<evidence type="ECO:0000313" key="3">
    <source>
        <dbReference type="Proteomes" id="UP000198984"/>
    </source>
</evidence>
<evidence type="ECO:0000259" key="1">
    <source>
        <dbReference type="Pfam" id="PF00535"/>
    </source>
</evidence>
<dbReference type="STRING" id="573321.SAMN04488505_102428"/>
<feature type="domain" description="Glycosyltransferase 2-like" evidence="1">
    <location>
        <begin position="9"/>
        <end position="121"/>
    </location>
</feature>
<dbReference type="EMBL" id="FOBB01000002">
    <property type="protein sequence ID" value="SEL50700.1"/>
    <property type="molecule type" value="Genomic_DNA"/>
</dbReference>
<dbReference type="Gene3D" id="3.90.550.10">
    <property type="entry name" value="Spore Coat Polysaccharide Biosynthesis Protein SpsA, Chain A"/>
    <property type="match status" value="1"/>
</dbReference>
<dbReference type="AlphaFoldDB" id="A0A1H7QRT2"/>
<proteinExistence type="predicted"/>
<name>A0A1H7QRT2_9BACT</name>
<dbReference type="Proteomes" id="UP000198984">
    <property type="component" value="Unassembled WGS sequence"/>
</dbReference>
<dbReference type="InterPro" id="IPR029044">
    <property type="entry name" value="Nucleotide-diphossugar_trans"/>
</dbReference>
<sequence length="315" mass="36818">MTNSNIKISVCIPAYKNPEFLLRALASLATQQCSSWEVIITDDSPDESVHQVVQQFQQQLPIQYYKNTPAHGMPANWNTCYDKARGAYIKILHDDDWLAHPQALEKMAAALDANPDCDFVYTAYSNHYLQTGDIEDVHCNAFYQRLLQQSPVNLFQRNFIGPPSVIMHRNKPAYRYDVKTRWVVDIDFYMQVLQANPKFVYIDEVLVNVGISGEQITRDCFRVREVEIPENFYLLRKFSLKALNNIYVYDFFWRMLRNLEIRQVADLRSSGLEGDIPSPVRQMITLQRQFPLRVLRIGVISKLLMTFSYLFRKRL</sequence>
<evidence type="ECO:0000313" key="2">
    <source>
        <dbReference type="EMBL" id="SEL50700.1"/>
    </source>
</evidence>
<dbReference type="GO" id="GO:0016758">
    <property type="term" value="F:hexosyltransferase activity"/>
    <property type="evidence" value="ECO:0007669"/>
    <property type="project" value="UniProtKB-ARBA"/>
</dbReference>
<dbReference type="PANTHER" id="PTHR22916">
    <property type="entry name" value="GLYCOSYLTRANSFERASE"/>
    <property type="match status" value="1"/>
</dbReference>
<reference evidence="2 3" key="1">
    <citation type="submission" date="2016-10" db="EMBL/GenBank/DDBJ databases">
        <authorList>
            <person name="de Groot N.N."/>
        </authorList>
    </citation>
    <scope>NUCLEOTIDE SEQUENCE [LARGE SCALE GENOMIC DNA]</scope>
    <source>
        <strain evidence="2 3">DSM 21039</strain>
    </source>
</reference>
<dbReference type="Pfam" id="PF00535">
    <property type="entry name" value="Glycos_transf_2"/>
    <property type="match status" value="1"/>
</dbReference>
<keyword evidence="2" id="KW-0808">Transferase</keyword>
<keyword evidence="3" id="KW-1185">Reference proteome</keyword>
<gene>
    <name evidence="2" type="ORF">SAMN04488505_102428</name>
</gene>
<dbReference type="InterPro" id="IPR001173">
    <property type="entry name" value="Glyco_trans_2-like"/>
</dbReference>